<sequence>MSTEETIPPESAIVEVTPQTTDLVTQEQPDTSDDVIKETIALFEAIRKRTEQEWQTATELIREGYLNAVSKAQNVLEQNQTEAKERIEETTQLVQKEADKNWQNFEALKTKALEMTKEWSELSREKYLEAVRKAKESVEQNKLIEKEKVGQTVQDLQQQTDKNWQVFVSEIESVGSQLTDAAKKAWNDLIASIPHKS</sequence>
<name>A0ABV4WVK0_9CYAN</name>
<keyword evidence="2" id="KW-1185">Reference proteome</keyword>
<comment type="caution">
    <text evidence="1">The sequence shown here is derived from an EMBL/GenBank/DDBJ whole genome shotgun (WGS) entry which is preliminary data.</text>
</comment>
<proteinExistence type="predicted"/>
<gene>
    <name evidence="1" type="ORF">ACE1CA_31870</name>
</gene>
<accession>A0ABV4WVK0</accession>
<protein>
    <submittedName>
        <fullName evidence="1">Uncharacterized protein</fullName>
    </submittedName>
</protein>
<organism evidence="1 2">
    <name type="scientific">Floridaenema evergladense BLCC-F167</name>
    <dbReference type="NCBI Taxonomy" id="3153639"/>
    <lineage>
        <taxon>Bacteria</taxon>
        <taxon>Bacillati</taxon>
        <taxon>Cyanobacteriota</taxon>
        <taxon>Cyanophyceae</taxon>
        <taxon>Oscillatoriophycideae</taxon>
        <taxon>Aerosakkonematales</taxon>
        <taxon>Aerosakkonemataceae</taxon>
        <taxon>Floridanema</taxon>
        <taxon>Floridanema evergladense</taxon>
    </lineage>
</organism>
<reference evidence="1 2" key="1">
    <citation type="submission" date="2024-09" db="EMBL/GenBank/DDBJ databases">
        <title>Floridaenema gen nov. (Aerosakkonemataceae, Aerosakkonematales ord. nov., Cyanobacteria) from benthic tropical and subtropical fresh waters, with the description of four new species.</title>
        <authorList>
            <person name="Moretto J.A."/>
            <person name="Berthold D.E."/>
            <person name="Lefler F.W."/>
            <person name="Huang I.-S."/>
            <person name="Laughinghouse H. IV."/>
        </authorList>
    </citation>
    <scope>NUCLEOTIDE SEQUENCE [LARGE SCALE GENOMIC DNA]</scope>
    <source>
        <strain evidence="1 2">BLCC-F167</strain>
    </source>
</reference>
<evidence type="ECO:0000313" key="2">
    <source>
        <dbReference type="Proteomes" id="UP001576780"/>
    </source>
</evidence>
<dbReference type="Proteomes" id="UP001576780">
    <property type="component" value="Unassembled WGS sequence"/>
</dbReference>
<evidence type="ECO:0000313" key="1">
    <source>
        <dbReference type="EMBL" id="MFB2839113.1"/>
    </source>
</evidence>
<dbReference type="EMBL" id="JBHFNT010000294">
    <property type="protein sequence ID" value="MFB2839113.1"/>
    <property type="molecule type" value="Genomic_DNA"/>
</dbReference>
<dbReference type="RefSeq" id="WP_413281402.1">
    <property type="nucleotide sequence ID" value="NZ_JBHFNT010000294.1"/>
</dbReference>